<dbReference type="EMBL" id="UINC01165151">
    <property type="protein sequence ID" value="SVD66387.1"/>
    <property type="molecule type" value="Genomic_DNA"/>
</dbReference>
<dbReference type="Pfam" id="PF00571">
    <property type="entry name" value="CBS"/>
    <property type="match status" value="1"/>
</dbReference>
<accession>A0A382X5B6</accession>
<name>A0A382X5B6_9ZZZZ</name>
<reference evidence="2" key="1">
    <citation type="submission" date="2018-05" db="EMBL/GenBank/DDBJ databases">
        <authorList>
            <person name="Lanie J.A."/>
            <person name="Ng W.-L."/>
            <person name="Kazmierczak K.M."/>
            <person name="Andrzejewski T.M."/>
            <person name="Davidsen T.M."/>
            <person name="Wayne K.J."/>
            <person name="Tettelin H."/>
            <person name="Glass J.I."/>
            <person name="Rusch D."/>
            <person name="Podicherti R."/>
            <person name="Tsui H.-C.T."/>
            <person name="Winkler M.E."/>
        </authorList>
    </citation>
    <scope>NUCLEOTIDE SEQUENCE</scope>
</reference>
<proteinExistence type="predicted"/>
<dbReference type="SUPFAM" id="SSF54631">
    <property type="entry name" value="CBS-domain pair"/>
    <property type="match status" value="1"/>
</dbReference>
<dbReference type="Gene3D" id="3.10.580.10">
    <property type="entry name" value="CBS-domain"/>
    <property type="match status" value="1"/>
</dbReference>
<sequence length="59" mass="6502">MKDWKRVLLSPNHCLVDAVAILEREAVTGIVVVVGENGELLGTITDGDIRRALISRKEM</sequence>
<evidence type="ECO:0000259" key="1">
    <source>
        <dbReference type="PROSITE" id="PS51371"/>
    </source>
</evidence>
<feature type="domain" description="CBS" evidence="1">
    <location>
        <begin position="1"/>
        <end position="59"/>
    </location>
</feature>
<dbReference type="InterPro" id="IPR000644">
    <property type="entry name" value="CBS_dom"/>
</dbReference>
<organism evidence="2">
    <name type="scientific">marine metagenome</name>
    <dbReference type="NCBI Taxonomy" id="408172"/>
    <lineage>
        <taxon>unclassified sequences</taxon>
        <taxon>metagenomes</taxon>
        <taxon>ecological metagenomes</taxon>
    </lineage>
</organism>
<dbReference type="AlphaFoldDB" id="A0A382X5B6"/>
<dbReference type="PROSITE" id="PS51371">
    <property type="entry name" value="CBS"/>
    <property type="match status" value="1"/>
</dbReference>
<gene>
    <name evidence="2" type="ORF">METZ01_LOCUS419241</name>
</gene>
<evidence type="ECO:0000313" key="2">
    <source>
        <dbReference type="EMBL" id="SVD66387.1"/>
    </source>
</evidence>
<dbReference type="InterPro" id="IPR046342">
    <property type="entry name" value="CBS_dom_sf"/>
</dbReference>
<protein>
    <recommendedName>
        <fullName evidence="1">CBS domain-containing protein</fullName>
    </recommendedName>
</protein>
<feature type="non-terminal residue" evidence="2">
    <location>
        <position position="59"/>
    </location>
</feature>